<name>A0A4R7KSS7_9CLOT</name>
<dbReference type="RefSeq" id="WP_133627165.1">
    <property type="nucleotide sequence ID" value="NZ_SOAZ01000003.1"/>
</dbReference>
<evidence type="ECO:0000259" key="1">
    <source>
        <dbReference type="Pfam" id="PF04015"/>
    </source>
</evidence>
<feature type="domain" description="DUF362" evidence="1">
    <location>
        <begin position="56"/>
        <end position="208"/>
    </location>
</feature>
<dbReference type="Proteomes" id="UP000295325">
    <property type="component" value="Unassembled WGS sequence"/>
</dbReference>
<dbReference type="InterPro" id="IPR007160">
    <property type="entry name" value="DUF362"/>
</dbReference>
<dbReference type="EMBL" id="SOAZ01000003">
    <property type="protein sequence ID" value="TDT62762.1"/>
    <property type="molecule type" value="Genomic_DNA"/>
</dbReference>
<evidence type="ECO:0000313" key="2">
    <source>
        <dbReference type="EMBL" id="TDT62762.1"/>
    </source>
</evidence>
<dbReference type="Pfam" id="PF04015">
    <property type="entry name" value="DUF362"/>
    <property type="match status" value="1"/>
</dbReference>
<organism evidence="2 3">
    <name type="scientific">Fonticella tunisiensis</name>
    <dbReference type="NCBI Taxonomy" id="1096341"/>
    <lineage>
        <taxon>Bacteria</taxon>
        <taxon>Bacillati</taxon>
        <taxon>Bacillota</taxon>
        <taxon>Clostridia</taxon>
        <taxon>Eubacteriales</taxon>
        <taxon>Clostridiaceae</taxon>
        <taxon>Fonticella</taxon>
    </lineage>
</organism>
<reference evidence="2 3" key="1">
    <citation type="submission" date="2019-03" db="EMBL/GenBank/DDBJ databases">
        <title>Genomic Encyclopedia of Type Strains, Phase IV (KMG-IV): sequencing the most valuable type-strain genomes for metagenomic binning, comparative biology and taxonomic classification.</title>
        <authorList>
            <person name="Goeker M."/>
        </authorList>
    </citation>
    <scope>NUCLEOTIDE SEQUENCE [LARGE SCALE GENOMIC DNA]</scope>
    <source>
        <strain evidence="2 3">DSM 24455</strain>
    </source>
</reference>
<proteinExistence type="predicted"/>
<gene>
    <name evidence="2" type="ORF">EDD71_10335</name>
</gene>
<sequence length="413" mass="45938">MELPKMIKIRQHFNREHIEDIEGTVKEQIKSSGIKIERGSRIAIAVGSRGVANIHRIVKATVEWIKEAGGEPFIVPAMGSHGGATADGQRAVLEGYGVTEEYTGAPIKSSMETVELPQGNLINKVYMDKYAYEADGTIIINRIKVHTDFHGPTESGLMKMCVIGLGKHKQALEIHRYGVYGLKELIPKTARQVLKHGNIILGIAVVENAYDETAIIRALRPSEIEVEEIKLLSYSRKNMPRIPFDKLDVLIVDEMGKNISGTGMDTNIINRIKIKNEPEPEGIKITNIVVSDLTEESHGNALGMGLADFITRKFADKIDFKATYENTITSTFIERAKMPIVGETDRDAIQYALRTCGPIDIKNARIVRIKNTLKLDEIYVSSSLLQEIQDKPGIDIVGEFVDILNEKGELTEF</sequence>
<dbReference type="OrthoDB" id="9788398at2"/>
<dbReference type="Gene3D" id="3.40.50.11440">
    <property type="match status" value="1"/>
</dbReference>
<dbReference type="AlphaFoldDB" id="A0A4R7KSS7"/>
<protein>
    <submittedName>
        <fullName evidence="2">Uncharacterized protein DUF362</fullName>
    </submittedName>
</protein>
<evidence type="ECO:0000313" key="3">
    <source>
        <dbReference type="Proteomes" id="UP000295325"/>
    </source>
</evidence>
<accession>A0A4R7KSS7</accession>
<comment type="caution">
    <text evidence="2">The sequence shown here is derived from an EMBL/GenBank/DDBJ whole genome shotgun (WGS) entry which is preliminary data.</text>
</comment>
<keyword evidence="3" id="KW-1185">Reference proteome</keyword>